<dbReference type="InterPro" id="IPR006849">
    <property type="entry name" value="Elp1"/>
</dbReference>
<dbReference type="GO" id="GO:0033588">
    <property type="term" value="C:elongator holoenzyme complex"/>
    <property type="evidence" value="ECO:0007669"/>
    <property type="project" value="InterPro"/>
</dbReference>
<feature type="region of interest" description="Disordered" evidence="7">
    <location>
        <begin position="1107"/>
        <end position="1140"/>
    </location>
</feature>
<keyword evidence="3 6" id="KW-0963">Cytoplasm</keyword>
<evidence type="ECO:0000259" key="9">
    <source>
        <dbReference type="Pfam" id="PF23797"/>
    </source>
</evidence>
<sequence>MRNLKLQYCKEQKTGVKNARQLLLQPDLDVVYAISEDKVYAINSVGEGDEVEDVKTVVELPDIVGAEFLQLENVLCVATAAGEVMHINPDTLASSEGTFCDVGIECMAWSPNQEVVAFVTKTKNVVVMTCNYELLGEQPLDEGLANDQQFVNVGWGKKETQFHGTAGKQAAKQSAAFKPPTDVESLPQDICISWRGDGALFAVSYVAVQVGRTFSVYDCEGKLQHTAEKWNGLQPALAWRPSGNWIAMPQQHADNKSTVALFEKNGLHHREFQLPFDLQAEPVQQLHWSADSDILAVQTSTADEQQHIYLYTIGNYHWYLKQLLSFKRSDPLALCHWDNRLGEQHTLHVLLESGKHYTYRWNFAVDCQMHSSSVYVIDGKRLLVTDFSKAVVPPPMSQKVIELENCINHVNIYSFMVFALDSERVLHAIKHNEQKVQLLPDEQMLQSQLQLAQLTKCRGHYFLATQVVAQHTRVLLIEASFNTIRSYSLLSSLRINGTVNALTVDTDHAKFNTCYVHTSNSGQIYELAIDFEAKKLQPTRCFTQLPQPADRIELYLYRELHTSIDDFNEIRPAATIVGFRAQRCLHIRGNDVHFDAEGVTSYCFAGEYLVYTRLNTLHFVHMRDGREVDTRNIERGGKLVAHAGNERLVLQLPRGNLEVISPRVLVLATIKFMINHHVEGKMISYIDLMRKHRINMNIICDHNLSEFLQNSARFVESVKNTQLCLFISELQNEDFALGMYSSNYEPKELQYPPEYSVERKVTIICRLFCQILKPLKGYKESLIMCHVKLGQLEQALLLIWRKYKCSPDEAEQLFKYLLYLVDVNELYDIALGTYDFALVLFVAQKSQKDPKEFLLRLNELKALPTPYRYFKIDEQLKRYEHAVEHLAACGEQHYELAMDFIKQHQLYRKALTCYQQQTEFHQRVCVAYADHLRANAQLEAASIMYERGGQLQQALLSARHTLDCQRVLLLAQRAGEESLEQVANSLVAPLQQQQRHLEAYELVKQFAPSDSEQPLQLLLEGRLFGRAIHEACRLEAQGATDIMANYVQPALLDYVEILENTLQADRRLFVNYKQRLLDIRKRPATANDMDVVGDDIDELDLLSDTSSMRSSRYSGSQSSRGSGKTFRSSKNRRKHERKLLSLKPGNPFEDIALIDALHNHVTKLMQPSQQQLVRDTCKALLQLHTEDERASQLQRLYQSIVTQLQDALDEIWIPELMGGTAQHLTGPNIDFLALRKEQRYALITPLKRFKPQLNIVDWQFEMLQ</sequence>
<evidence type="ECO:0000256" key="7">
    <source>
        <dbReference type="SAM" id="MobiDB-lite"/>
    </source>
</evidence>
<name>A0A0M4EDB0_DROBS</name>
<evidence type="ECO:0000256" key="3">
    <source>
        <dbReference type="ARBA" id="ARBA00022490"/>
    </source>
</evidence>
<dbReference type="InterPro" id="IPR015943">
    <property type="entry name" value="WD40/YVTN_repeat-like_dom_sf"/>
</dbReference>
<feature type="domain" description="ELP1 first N-terminal beta-propeller" evidence="8">
    <location>
        <begin position="1"/>
        <end position="339"/>
    </location>
</feature>
<feature type="domain" description="ELP1 alpha-solenoid" evidence="11">
    <location>
        <begin position="663"/>
        <end position="860"/>
    </location>
</feature>
<dbReference type="Pfam" id="PF23797">
    <property type="entry name" value="Beta-prop_ELP1_2nd"/>
    <property type="match status" value="1"/>
</dbReference>
<dbReference type="Pfam" id="PF23925">
    <property type="entry name" value="A-sol_ELP1"/>
    <property type="match status" value="1"/>
</dbReference>
<dbReference type="Proteomes" id="UP000494163">
    <property type="component" value="Chromosome 3R"/>
</dbReference>
<reference evidence="13 14" key="1">
    <citation type="submission" date="2015-08" db="EMBL/GenBank/DDBJ databases">
        <title>Ancestral chromatin configuration constrains chromatin evolution on differentiating sex chromosomes in Drosophila.</title>
        <authorList>
            <person name="Zhou Q."/>
            <person name="Bachtrog D."/>
        </authorList>
    </citation>
    <scope>NUCLEOTIDE SEQUENCE [LARGE SCALE GENOMIC DNA]</scope>
    <source>
        <tissue evidence="13">Whole larvae</tissue>
    </source>
</reference>
<evidence type="ECO:0000259" key="12">
    <source>
        <dbReference type="Pfam" id="PF23936"/>
    </source>
</evidence>
<dbReference type="AlphaFoldDB" id="A0A0M4EDB0"/>
<dbReference type="InterPro" id="IPR056169">
    <property type="entry name" value="HB_ELP1"/>
</dbReference>
<dbReference type="OMA" id="WRESLYC"/>
<keyword evidence="14" id="KW-1185">Reference proteome</keyword>
<dbReference type="STRING" id="30019.A0A0M4EDB0"/>
<dbReference type="InterPro" id="IPR056166">
    <property type="entry name" value="TPR_ELP1"/>
</dbReference>
<dbReference type="OrthoDB" id="40048at2759"/>
<feature type="compositionally biased region" description="Low complexity" evidence="7">
    <location>
        <begin position="1107"/>
        <end position="1123"/>
    </location>
</feature>
<dbReference type="GO" id="GO:0002926">
    <property type="term" value="P:tRNA wobble base 5-methoxycarbonylmethyl-2-thiouridinylation"/>
    <property type="evidence" value="ECO:0007669"/>
    <property type="project" value="TreeGrafter"/>
</dbReference>
<evidence type="ECO:0000256" key="5">
    <source>
        <dbReference type="ARBA" id="ARBA00029535"/>
    </source>
</evidence>
<comment type="subcellular location">
    <subcellularLocation>
        <location evidence="6">Cytoplasm</location>
    </subcellularLocation>
    <subcellularLocation>
        <location evidence="6">Nucleus</location>
    </subcellularLocation>
</comment>
<feature type="domain" description="ELP1 three-helical bundle" evidence="12">
    <location>
        <begin position="1041"/>
        <end position="1211"/>
    </location>
</feature>
<comment type="pathway">
    <text evidence="1">tRNA modification; 5-methoxycarbonylmethyl-2-thiouridine-tRNA biosynthesis.</text>
</comment>
<evidence type="ECO:0000259" key="10">
    <source>
        <dbReference type="Pfam" id="PF23878"/>
    </source>
</evidence>
<evidence type="ECO:0000256" key="6">
    <source>
        <dbReference type="PIRNR" id="PIRNR017233"/>
    </source>
</evidence>
<protein>
    <recommendedName>
        <fullName evidence="5 6">Elongator complex protein 1</fullName>
    </recommendedName>
</protein>
<feature type="compositionally biased region" description="Basic residues" evidence="7">
    <location>
        <begin position="1127"/>
        <end position="1137"/>
    </location>
</feature>
<dbReference type="Gene3D" id="2.130.10.10">
    <property type="entry name" value="YVTN repeat-like/Quinoprotein amine dehydrogenase"/>
    <property type="match status" value="1"/>
</dbReference>
<gene>
    <name evidence="13" type="ORF">Dbus_chr3Rg504</name>
</gene>
<feature type="domain" description="ELP1 TPR" evidence="10">
    <location>
        <begin position="867"/>
        <end position="1027"/>
    </location>
</feature>
<dbReference type="SUPFAM" id="SSF82171">
    <property type="entry name" value="DPP6 N-terminal domain-like"/>
    <property type="match status" value="1"/>
</dbReference>
<dbReference type="Pfam" id="PF23936">
    <property type="entry name" value="HB_ELP1"/>
    <property type="match status" value="1"/>
</dbReference>
<evidence type="ECO:0000256" key="4">
    <source>
        <dbReference type="ARBA" id="ARBA00022694"/>
    </source>
</evidence>
<dbReference type="Pfam" id="PF04762">
    <property type="entry name" value="Beta-prop_ELP1_1st"/>
    <property type="match status" value="1"/>
</dbReference>
<evidence type="ECO:0000256" key="2">
    <source>
        <dbReference type="ARBA" id="ARBA00006086"/>
    </source>
</evidence>
<dbReference type="EMBL" id="CP012526">
    <property type="protein sequence ID" value="ALC45754.1"/>
    <property type="molecule type" value="Genomic_DNA"/>
</dbReference>
<evidence type="ECO:0000259" key="8">
    <source>
        <dbReference type="Pfam" id="PF04762"/>
    </source>
</evidence>
<organism evidence="13 14">
    <name type="scientific">Drosophila busckii</name>
    <name type="common">Fruit fly</name>
    <dbReference type="NCBI Taxonomy" id="30019"/>
    <lineage>
        <taxon>Eukaryota</taxon>
        <taxon>Metazoa</taxon>
        <taxon>Ecdysozoa</taxon>
        <taxon>Arthropoda</taxon>
        <taxon>Hexapoda</taxon>
        <taxon>Insecta</taxon>
        <taxon>Pterygota</taxon>
        <taxon>Neoptera</taxon>
        <taxon>Endopterygota</taxon>
        <taxon>Diptera</taxon>
        <taxon>Brachycera</taxon>
        <taxon>Muscomorpha</taxon>
        <taxon>Ephydroidea</taxon>
        <taxon>Drosophilidae</taxon>
        <taxon>Drosophila</taxon>
    </lineage>
</organism>
<comment type="similarity">
    <text evidence="2 6">Belongs to the ELP1/IKA1 family.</text>
</comment>
<dbReference type="GO" id="GO:0005829">
    <property type="term" value="C:cytosol"/>
    <property type="evidence" value="ECO:0007669"/>
    <property type="project" value="TreeGrafter"/>
</dbReference>
<proteinExistence type="inferred from homology"/>
<dbReference type="InterPro" id="IPR056165">
    <property type="entry name" value="Beta-prop_ELP1_2nd"/>
</dbReference>
<dbReference type="Pfam" id="PF23878">
    <property type="entry name" value="TPR_ELP1"/>
    <property type="match status" value="1"/>
</dbReference>
<evidence type="ECO:0000259" key="11">
    <source>
        <dbReference type="Pfam" id="PF23925"/>
    </source>
</evidence>
<evidence type="ECO:0000313" key="14">
    <source>
        <dbReference type="Proteomes" id="UP000494163"/>
    </source>
</evidence>
<keyword evidence="6" id="KW-0539">Nucleus</keyword>
<dbReference type="PIRSF" id="PIRSF017233">
    <property type="entry name" value="IKAP"/>
    <property type="match status" value="1"/>
</dbReference>
<dbReference type="PANTHER" id="PTHR12747">
    <property type="entry name" value="ELONGATOR COMPLEX PROTEIN 1"/>
    <property type="match status" value="1"/>
</dbReference>
<evidence type="ECO:0000313" key="13">
    <source>
        <dbReference type="EMBL" id="ALC45754.1"/>
    </source>
</evidence>
<dbReference type="UniPathway" id="UPA00988"/>
<dbReference type="PANTHER" id="PTHR12747:SF0">
    <property type="entry name" value="ELONGATOR COMPLEX PROTEIN 1"/>
    <property type="match status" value="1"/>
</dbReference>
<comment type="function">
    <text evidence="6">Component of the elongator complex which is required for multiple tRNA modifications, including mcm5U (5-methoxycarbonylmethyl uridine), mcm5s2U (5-methoxycarbonylmethyl-2-thiouridine), and ncm5U (5-carbamoylmethyl uridine). The elongator complex catalyzes formation of carboxymethyluridine in the wobble base at position 34 in tRNAs.</text>
</comment>
<dbReference type="GO" id="GO:0005634">
    <property type="term" value="C:nucleus"/>
    <property type="evidence" value="ECO:0007669"/>
    <property type="project" value="UniProtKB-SubCell"/>
</dbReference>
<dbReference type="InterPro" id="IPR056164">
    <property type="entry name" value="Beta-prop_ELP1_1st"/>
</dbReference>
<feature type="domain" description="ELP1 N-terminal second beta-propeller" evidence="9">
    <location>
        <begin position="376"/>
        <end position="640"/>
    </location>
</feature>
<keyword evidence="4" id="KW-0819">tRNA processing</keyword>
<accession>A0A0M4EDB0</accession>
<evidence type="ECO:0000256" key="1">
    <source>
        <dbReference type="ARBA" id="ARBA00005043"/>
    </source>
</evidence>
<dbReference type="InterPro" id="IPR056167">
    <property type="entry name" value="A-sol_ELP1"/>
</dbReference>
<dbReference type="GO" id="GO:0000049">
    <property type="term" value="F:tRNA binding"/>
    <property type="evidence" value="ECO:0007669"/>
    <property type="project" value="TreeGrafter"/>
</dbReference>